<feature type="active site" description="Proton donor" evidence="6">
    <location>
        <position position="367"/>
    </location>
</feature>
<feature type="transmembrane region" description="Helical" evidence="8">
    <location>
        <begin position="70"/>
        <end position="91"/>
    </location>
</feature>
<evidence type="ECO:0000313" key="11">
    <source>
        <dbReference type="EMBL" id="PYG87266.1"/>
    </source>
</evidence>
<dbReference type="RefSeq" id="WP_110462203.1">
    <property type="nucleotide sequence ID" value="NZ_QKMR01000012.1"/>
</dbReference>
<evidence type="ECO:0000256" key="7">
    <source>
        <dbReference type="PIRSR" id="PIRSR627057-2"/>
    </source>
</evidence>
<protein>
    <submittedName>
        <fullName evidence="11">Zn-dependent protease with chaperone function</fullName>
    </submittedName>
</protein>
<evidence type="ECO:0000313" key="12">
    <source>
        <dbReference type="Proteomes" id="UP000248132"/>
    </source>
</evidence>
<gene>
    <name evidence="11" type="ORF">LY28_02171</name>
</gene>
<keyword evidence="5" id="KW-0482">Metalloprotease</keyword>
<evidence type="ECO:0000256" key="6">
    <source>
        <dbReference type="PIRSR" id="PIRSR627057-1"/>
    </source>
</evidence>
<feature type="transmembrane region" description="Helical" evidence="8">
    <location>
        <begin position="181"/>
        <end position="199"/>
    </location>
</feature>
<organism evidence="11 12">
    <name type="scientific">Ruminiclostridium sufflavum DSM 19573</name>
    <dbReference type="NCBI Taxonomy" id="1121337"/>
    <lineage>
        <taxon>Bacteria</taxon>
        <taxon>Bacillati</taxon>
        <taxon>Bacillota</taxon>
        <taxon>Clostridia</taxon>
        <taxon>Eubacteriales</taxon>
        <taxon>Oscillospiraceae</taxon>
        <taxon>Ruminiclostridium</taxon>
    </lineage>
</organism>
<dbReference type="InterPro" id="IPR027057">
    <property type="entry name" value="CAXX_Prtase_1"/>
</dbReference>
<name>A0A318Y5J6_9FIRM</name>
<feature type="binding site" evidence="7">
    <location>
        <position position="363"/>
    </location>
    <ligand>
        <name>Zn(2+)</name>
        <dbReference type="ChEBI" id="CHEBI:29105"/>
        <note>catalytic</note>
    </ligand>
</feature>
<evidence type="ECO:0000259" key="9">
    <source>
        <dbReference type="Pfam" id="PF01435"/>
    </source>
</evidence>
<dbReference type="InterPro" id="IPR001915">
    <property type="entry name" value="Peptidase_M48"/>
</dbReference>
<keyword evidence="12" id="KW-1185">Reference proteome</keyword>
<keyword evidence="3" id="KW-0378">Hydrolase</keyword>
<comment type="caution">
    <text evidence="11">The sequence shown here is derived from an EMBL/GenBank/DDBJ whole genome shotgun (WGS) entry which is preliminary data.</text>
</comment>
<feature type="transmembrane region" description="Helical" evidence="8">
    <location>
        <begin position="156"/>
        <end position="174"/>
    </location>
</feature>
<feature type="transmembrane region" description="Helical" evidence="8">
    <location>
        <begin position="297"/>
        <end position="319"/>
    </location>
</feature>
<keyword evidence="4 7" id="KW-0862">Zinc</keyword>
<proteinExistence type="predicted"/>
<dbReference type="Proteomes" id="UP000248132">
    <property type="component" value="Unassembled WGS sequence"/>
</dbReference>
<sequence>MSKEIRKAVLIFFSVFVIFTCLVIISEFFNYRHIIGTYPEKPQLAVPDSVTVGMPSQDAFDFQKSKVTTWLVRLFLGFAVPAFFIFSRLSAKIRDWARRKAKRWSLIVILYFIVYSVLEMLIYLPLDMYTGFVRMHQYALSNQTFLQWLVETLKSFTVNAIVTAAVIWIPFMLIRRSPKRWWLYLALVSIPYMFFMSYIQPIVIAPMFNQYKQIEDSELSAKIDNLLSRTSIENCQVFQVDKSKETNQMNAYMTGVFNTKRIVLWDTTINYLNADEVLGVVAHEMGHYLMGHIWKSIIFGGLGSILVLYFVFRICNLFLEKTKGRYGFYRLSDVAAYPLIILIINIMLFAAVPVSNAYSRGAELEADRFELELTKNNFATATGTVKLHQQSLTMPEPGIVYMLWTYDHPTYKSRVDFANRYRPWEAGQPLKYQKYMKENDSAR</sequence>
<comment type="cofactor">
    <cofactor evidence="7">
        <name>Zn(2+)</name>
        <dbReference type="ChEBI" id="CHEBI:29105"/>
    </cofactor>
    <text evidence="7">Binds 1 zinc ion per subunit.</text>
</comment>
<evidence type="ECO:0000256" key="5">
    <source>
        <dbReference type="ARBA" id="ARBA00023049"/>
    </source>
</evidence>
<dbReference type="InterPro" id="IPR032456">
    <property type="entry name" value="Peptidase_M48_N"/>
</dbReference>
<feature type="binding site" evidence="7">
    <location>
        <position position="287"/>
    </location>
    <ligand>
        <name>Zn(2+)</name>
        <dbReference type="ChEBI" id="CHEBI:29105"/>
        <note>catalytic</note>
    </ligand>
</feature>
<dbReference type="GO" id="GO:0046872">
    <property type="term" value="F:metal ion binding"/>
    <property type="evidence" value="ECO:0007669"/>
    <property type="project" value="UniProtKB-KW"/>
</dbReference>
<evidence type="ECO:0000256" key="8">
    <source>
        <dbReference type="SAM" id="Phobius"/>
    </source>
</evidence>
<keyword evidence="1 11" id="KW-0645">Protease</keyword>
<evidence type="ECO:0000259" key="10">
    <source>
        <dbReference type="Pfam" id="PF16491"/>
    </source>
</evidence>
<dbReference type="EMBL" id="QKMR01000012">
    <property type="protein sequence ID" value="PYG87266.1"/>
    <property type="molecule type" value="Genomic_DNA"/>
</dbReference>
<dbReference type="Pfam" id="PF16491">
    <property type="entry name" value="Peptidase_M48_N"/>
    <property type="match status" value="1"/>
</dbReference>
<feature type="domain" description="CAAX prenyl protease 1 N-terminal" evidence="10">
    <location>
        <begin position="61"/>
        <end position="210"/>
    </location>
</feature>
<keyword evidence="8" id="KW-0812">Transmembrane</keyword>
<dbReference type="GO" id="GO:0071586">
    <property type="term" value="P:CAAX-box protein processing"/>
    <property type="evidence" value="ECO:0007669"/>
    <property type="project" value="InterPro"/>
</dbReference>
<reference evidence="11 12" key="1">
    <citation type="submission" date="2018-06" db="EMBL/GenBank/DDBJ databases">
        <title>Genomic Encyclopedia of Type Strains, Phase I: the one thousand microbial genomes (KMG-I) project.</title>
        <authorList>
            <person name="Kyrpides N."/>
        </authorList>
    </citation>
    <scope>NUCLEOTIDE SEQUENCE [LARGE SCALE GENOMIC DNA]</scope>
    <source>
        <strain evidence="11 12">DSM 19573</strain>
    </source>
</reference>
<feature type="active site" evidence="6">
    <location>
        <position position="284"/>
    </location>
</feature>
<dbReference type="CDD" id="cd07343">
    <property type="entry name" value="M48A_Zmpste24p_like"/>
    <property type="match status" value="1"/>
</dbReference>
<keyword evidence="8" id="KW-0472">Membrane</keyword>
<keyword evidence="2 7" id="KW-0479">Metal-binding</keyword>
<feature type="transmembrane region" description="Helical" evidence="8">
    <location>
        <begin position="331"/>
        <end position="352"/>
    </location>
</feature>
<feature type="binding site" evidence="7">
    <location>
        <position position="283"/>
    </location>
    <ligand>
        <name>Zn(2+)</name>
        <dbReference type="ChEBI" id="CHEBI:29105"/>
        <note>catalytic</note>
    </ligand>
</feature>
<feature type="transmembrane region" description="Helical" evidence="8">
    <location>
        <begin position="103"/>
        <end position="126"/>
    </location>
</feature>
<evidence type="ECO:0000256" key="2">
    <source>
        <dbReference type="ARBA" id="ARBA00022723"/>
    </source>
</evidence>
<evidence type="ECO:0000256" key="3">
    <source>
        <dbReference type="ARBA" id="ARBA00022801"/>
    </source>
</evidence>
<dbReference type="AlphaFoldDB" id="A0A318Y5J6"/>
<dbReference type="Gene3D" id="3.30.2010.10">
    <property type="entry name" value="Metalloproteases ('zincins'), catalytic domain"/>
    <property type="match status" value="1"/>
</dbReference>
<dbReference type="SUPFAM" id="SSF55486">
    <property type="entry name" value="Metalloproteases ('zincins'), catalytic domain"/>
    <property type="match status" value="1"/>
</dbReference>
<dbReference type="OrthoDB" id="9781930at2"/>
<dbReference type="PANTHER" id="PTHR10120">
    <property type="entry name" value="CAAX PRENYL PROTEASE 1"/>
    <property type="match status" value="1"/>
</dbReference>
<evidence type="ECO:0000256" key="1">
    <source>
        <dbReference type="ARBA" id="ARBA00022670"/>
    </source>
</evidence>
<dbReference type="Pfam" id="PF01435">
    <property type="entry name" value="Peptidase_M48"/>
    <property type="match status" value="1"/>
</dbReference>
<keyword evidence="8" id="KW-1133">Transmembrane helix</keyword>
<feature type="domain" description="Peptidase M48" evidence="9">
    <location>
        <begin position="215"/>
        <end position="418"/>
    </location>
</feature>
<accession>A0A318Y5J6</accession>
<evidence type="ECO:0000256" key="4">
    <source>
        <dbReference type="ARBA" id="ARBA00022833"/>
    </source>
</evidence>
<dbReference type="GO" id="GO:0004222">
    <property type="term" value="F:metalloendopeptidase activity"/>
    <property type="evidence" value="ECO:0007669"/>
    <property type="project" value="InterPro"/>
</dbReference>
<feature type="transmembrane region" description="Helical" evidence="8">
    <location>
        <begin position="9"/>
        <end position="29"/>
    </location>
</feature>